<keyword evidence="1" id="KW-0805">Transcription regulation</keyword>
<comment type="caution">
    <text evidence="4">The sequence shown here is derived from an EMBL/GenBank/DDBJ whole genome shotgun (WGS) entry which is preliminary data.</text>
</comment>
<dbReference type="Proteomes" id="UP000281028">
    <property type="component" value="Unassembled WGS sequence"/>
</dbReference>
<dbReference type="PANTHER" id="PTHR43280">
    <property type="entry name" value="ARAC-FAMILY TRANSCRIPTIONAL REGULATOR"/>
    <property type="match status" value="1"/>
</dbReference>
<dbReference type="PROSITE" id="PS01124">
    <property type="entry name" value="HTH_ARAC_FAMILY_2"/>
    <property type="match status" value="1"/>
</dbReference>
<dbReference type="PRINTS" id="PR00032">
    <property type="entry name" value="HTHARAC"/>
</dbReference>
<reference evidence="4" key="1">
    <citation type="submission" date="2020-05" db="EMBL/GenBank/DDBJ databases">
        <title>Chitinophaga laudate sp. nov., isolated from a tropical peat swamp.</title>
        <authorList>
            <person name="Goh C.B.S."/>
            <person name="Lee M.S."/>
            <person name="Parimannan S."/>
            <person name="Pasbakhsh P."/>
            <person name="Yule C.M."/>
            <person name="Rajandas H."/>
            <person name="Loke S."/>
            <person name="Croft L."/>
            <person name="Tan J.B.L."/>
        </authorList>
    </citation>
    <scope>NUCLEOTIDE SEQUENCE</scope>
    <source>
        <strain evidence="4">Mgbs1</strain>
    </source>
</reference>
<dbReference type="AlphaFoldDB" id="A0A3S1AZU7"/>
<dbReference type="GO" id="GO:0003700">
    <property type="term" value="F:DNA-binding transcription factor activity"/>
    <property type="evidence" value="ECO:0007669"/>
    <property type="project" value="InterPro"/>
</dbReference>
<evidence type="ECO:0000256" key="3">
    <source>
        <dbReference type="ARBA" id="ARBA00023163"/>
    </source>
</evidence>
<protein>
    <submittedName>
        <fullName evidence="4">Helix-turn-helix transcriptional regulator</fullName>
    </submittedName>
</protein>
<organism evidence="4 5">
    <name type="scientific">Chitinophaga solisilvae</name>
    <dbReference type="NCBI Taxonomy" id="1233460"/>
    <lineage>
        <taxon>Bacteria</taxon>
        <taxon>Pseudomonadati</taxon>
        <taxon>Bacteroidota</taxon>
        <taxon>Chitinophagia</taxon>
        <taxon>Chitinophagales</taxon>
        <taxon>Chitinophagaceae</taxon>
        <taxon>Chitinophaga</taxon>
    </lineage>
</organism>
<evidence type="ECO:0000313" key="4">
    <source>
        <dbReference type="EMBL" id="NSL90874.1"/>
    </source>
</evidence>
<sequence>MHDFFHFLILFGALQGLLIGVLLVCRRPVRQQYWLLAALLWLLAMCAFNAMSISAPWLNSARWLDVLAQVLPLVVFMPVGPLLFFYVRSLMEPDFRLTYKDSRHFYPVALDLFPYTVAALVNLGLMKRGTAGAIIEFCEIYTDGLRWLSLSIYLVMTVRYLMQYHGRLDRVYLPLWKWAHEVTILFCCLLGIWLFFLVPYLIPATRDSLLNRTGWYPIFVPVTILIYWLGIKGYLWSFRQIPVISPKANSIAEENISSTCLALQRAMEVQELYLEPGLTLTSLAGVTGIPAKTISAVLNQHLQTNFNEYVNNYRVEAFKKKVLQTDLQQYTLSSIAFSCGFSSQATFQRVFKQLTGMAPGQFLQMRSCSGS</sequence>
<name>A0A3S1AZU7_9BACT</name>
<dbReference type="InterPro" id="IPR018060">
    <property type="entry name" value="HTH_AraC"/>
</dbReference>
<evidence type="ECO:0000256" key="2">
    <source>
        <dbReference type="ARBA" id="ARBA00023125"/>
    </source>
</evidence>
<dbReference type="InterPro" id="IPR009057">
    <property type="entry name" value="Homeodomain-like_sf"/>
</dbReference>
<keyword evidence="2" id="KW-0238">DNA-binding</keyword>
<dbReference type="PANTHER" id="PTHR43280:SF29">
    <property type="entry name" value="ARAC-FAMILY TRANSCRIPTIONAL REGULATOR"/>
    <property type="match status" value="1"/>
</dbReference>
<accession>A0A3S1AZU7</accession>
<gene>
    <name evidence="4" type="ORF">ECE50_028885</name>
</gene>
<dbReference type="GO" id="GO:0043565">
    <property type="term" value="F:sequence-specific DNA binding"/>
    <property type="evidence" value="ECO:0007669"/>
    <property type="project" value="InterPro"/>
</dbReference>
<proteinExistence type="predicted"/>
<keyword evidence="3" id="KW-0804">Transcription</keyword>
<evidence type="ECO:0000313" key="5">
    <source>
        <dbReference type="Proteomes" id="UP000281028"/>
    </source>
</evidence>
<dbReference type="Pfam" id="PF12833">
    <property type="entry name" value="HTH_18"/>
    <property type="match status" value="1"/>
</dbReference>
<keyword evidence="5" id="KW-1185">Reference proteome</keyword>
<dbReference type="SUPFAM" id="SSF46689">
    <property type="entry name" value="Homeodomain-like"/>
    <property type="match status" value="1"/>
</dbReference>
<dbReference type="SMART" id="SM00342">
    <property type="entry name" value="HTH_ARAC"/>
    <property type="match status" value="1"/>
</dbReference>
<evidence type="ECO:0000256" key="1">
    <source>
        <dbReference type="ARBA" id="ARBA00023015"/>
    </source>
</evidence>
<dbReference type="Gene3D" id="1.10.10.60">
    <property type="entry name" value="Homeodomain-like"/>
    <property type="match status" value="2"/>
</dbReference>
<dbReference type="InterPro" id="IPR020449">
    <property type="entry name" value="Tscrpt_reg_AraC-type_HTH"/>
</dbReference>
<dbReference type="EMBL" id="RIAR02000001">
    <property type="protein sequence ID" value="NSL90874.1"/>
    <property type="molecule type" value="Genomic_DNA"/>
</dbReference>
<dbReference type="OrthoDB" id="5492415at2"/>